<dbReference type="STRING" id="686624.SAMN04488242_2934"/>
<dbReference type="Proteomes" id="UP000199475">
    <property type="component" value="Unassembled WGS sequence"/>
</dbReference>
<dbReference type="EMBL" id="FNGP01000007">
    <property type="protein sequence ID" value="SDL82143.1"/>
    <property type="molecule type" value="Genomic_DNA"/>
</dbReference>
<dbReference type="AlphaFoldDB" id="A0A1G9N6Y9"/>
<dbReference type="OrthoDB" id="246789at2"/>
<accession>A0A1G9N6Y9</accession>
<protein>
    <submittedName>
        <fullName evidence="1">SWIM zinc finger</fullName>
    </submittedName>
</protein>
<reference evidence="1 2" key="1">
    <citation type="submission" date="2016-10" db="EMBL/GenBank/DDBJ databases">
        <authorList>
            <person name="de Groot N.N."/>
        </authorList>
    </citation>
    <scope>NUCLEOTIDE SEQUENCE [LARGE SCALE GENOMIC DNA]</scope>
    <source>
        <strain evidence="1 2">CGMCC 1.9159</strain>
    </source>
</reference>
<dbReference type="RefSeq" id="WP_093253798.1">
    <property type="nucleotide sequence ID" value="NZ_FNGP01000007.1"/>
</dbReference>
<keyword evidence="2" id="KW-1185">Reference proteome</keyword>
<sequence length="497" mass="52296">MNIDPAVVAAIVDALPPRLRGRLDALVAEGVRVEGRGVALGNATVTIAPVETVTDPEQITCDCLLAPRCTHRAAVALSLPVDDAAPVSLGAAALAGDVVRLTAEQRAVVDETWRNLGQLLQVGMVRMPATLRSHLTADLHRMRVHGLVVAERGLTGLLGDGGVAAASSLLFNLWQLRRADEVPADVLGRWRRAYGDVGGLSLRPLVAEPVLTASLFAGVQVSFVDADGEAWHISRVLPGGAGDVAVRYHGPSDWAGLAASPRELSRHGLVVSGATASPDGRLGGGRKVRAALTDAGSLWQAVPEGHHVITGRIEGGGRSELVVAGSRLFLGDVAARLGAGPGLELLARTRAEVACLARGEQLLGVRFLDDVVRPPEELGGVWWPGLDRVSLDWVGELPPAPPDEPPPAPDQWTATPPSVALVVGRWLERVLRGGAVVLQGDSIRADVAWLDRAGAGFAAELLERLRCAPQEGARRFDGTWEPDPEALALAWLALALY</sequence>
<organism evidence="1 2">
    <name type="scientific">Tessaracoccus oleiagri</name>
    <dbReference type="NCBI Taxonomy" id="686624"/>
    <lineage>
        <taxon>Bacteria</taxon>
        <taxon>Bacillati</taxon>
        <taxon>Actinomycetota</taxon>
        <taxon>Actinomycetes</taxon>
        <taxon>Propionibacteriales</taxon>
        <taxon>Propionibacteriaceae</taxon>
        <taxon>Tessaracoccus</taxon>
    </lineage>
</organism>
<gene>
    <name evidence="1" type="ORF">SAMN04488242_2934</name>
</gene>
<evidence type="ECO:0000313" key="1">
    <source>
        <dbReference type="EMBL" id="SDL82143.1"/>
    </source>
</evidence>
<evidence type="ECO:0000313" key="2">
    <source>
        <dbReference type="Proteomes" id="UP000199475"/>
    </source>
</evidence>
<proteinExistence type="predicted"/>
<name>A0A1G9N6Y9_9ACTN</name>